<sequence length="140" mass="15957">MPKEERICSKRQWSTVLKAEDRSRRSTEYCPLAFAIPSVHTFLVSAGVRILLDMDDRYNPEATNCLIMIEVVCNDRLGKKVRLRRHHQRSEEIDSCSDGNTVGEDSPEEVMKVNFAFHLKIKVPESGGGVERPQSKLLEV</sequence>
<accession>A0ABN9LJF9</accession>
<evidence type="ECO:0000313" key="1">
    <source>
        <dbReference type="EMBL" id="CAJ0940834.1"/>
    </source>
</evidence>
<comment type="caution">
    <text evidence="1">The sequence shown here is derived from an EMBL/GenBank/DDBJ whole genome shotgun (WGS) entry which is preliminary data.</text>
</comment>
<evidence type="ECO:0000313" key="2">
    <source>
        <dbReference type="Proteomes" id="UP001176940"/>
    </source>
</evidence>
<dbReference type="Proteomes" id="UP001176940">
    <property type="component" value="Unassembled WGS sequence"/>
</dbReference>
<protein>
    <submittedName>
        <fullName evidence="1">Uncharacterized protein</fullName>
    </submittedName>
</protein>
<dbReference type="EMBL" id="CAUEEQ010018271">
    <property type="protein sequence ID" value="CAJ0940834.1"/>
    <property type="molecule type" value="Genomic_DNA"/>
</dbReference>
<keyword evidence="2" id="KW-1185">Reference proteome</keyword>
<gene>
    <name evidence="1" type="ORF">RIMI_LOCUS8988050</name>
</gene>
<name>A0ABN9LJF9_9NEOB</name>
<organism evidence="1 2">
    <name type="scientific">Ranitomeya imitator</name>
    <name type="common">mimic poison frog</name>
    <dbReference type="NCBI Taxonomy" id="111125"/>
    <lineage>
        <taxon>Eukaryota</taxon>
        <taxon>Metazoa</taxon>
        <taxon>Chordata</taxon>
        <taxon>Craniata</taxon>
        <taxon>Vertebrata</taxon>
        <taxon>Euteleostomi</taxon>
        <taxon>Amphibia</taxon>
        <taxon>Batrachia</taxon>
        <taxon>Anura</taxon>
        <taxon>Neobatrachia</taxon>
        <taxon>Hyloidea</taxon>
        <taxon>Dendrobatidae</taxon>
        <taxon>Dendrobatinae</taxon>
        <taxon>Ranitomeya</taxon>
    </lineage>
</organism>
<reference evidence="1" key="1">
    <citation type="submission" date="2023-07" db="EMBL/GenBank/DDBJ databases">
        <authorList>
            <person name="Stuckert A."/>
        </authorList>
    </citation>
    <scope>NUCLEOTIDE SEQUENCE</scope>
</reference>
<proteinExistence type="predicted"/>